<dbReference type="Pfam" id="PF13958">
    <property type="entry name" value="ToxN_toxin"/>
    <property type="match status" value="1"/>
</dbReference>
<organism evidence="1 2">
    <name type="scientific">Blautia wexlerae</name>
    <dbReference type="NCBI Taxonomy" id="418240"/>
    <lineage>
        <taxon>Bacteria</taxon>
        <taxon>Bacillati</taxon>
        <taxon>Bacillota</taxon>
        <taxon>Clostridia</taxon>
        <taxon>Lachnospirales</taxon>
        <taxon>Lachnospiraceae</taxon>
        <taxon>Blautia</taxon>
    </lineage>
</organism>
<name>A0A173Y7A5_9FIRM</name>
<dbReference type="InterPro" id="IPR053735">
    <property type="entry name" value="Type_III_TA_endoRNase"/>
</dbReference>
<proteinExistence type="predicted"/>
<evidence type="ECO:0000313" key="2">
    <source>
        <dbReference type="Proteomes" id="UP000095431"/>
    </source>
</evidence>
<dbReference type="AlphaFoldDB" id="A0A173Y7A5"/>
<dbReference type="InterPro" id="IPR025911">
    <property type="entry name" value="ToxN/AbiQ_toxin"/>
</dbReference>
<sequence>MNWYIVDKKYINYLTQFDSHVGYVEYGERLKLHVGTLLTIGNFHYYVPISSAKPKHQKMSNSLDFHKLQDESTRYLYAVLNINNMIPVPDNCLTQLKYNQIDCFRSFKSDKEKTDYIYLLQKEKFLIDNIQNTLQNKAMKLYQKCIAKPDSSLAARCCNFKMLEEKCLSYLHISPANL</sequence>
<evidence type="ECO:0008006" key="3">
    <source>
        <dbReference type="Google" id="ProtNLM"/>
    </source>
</evidence>
<dbReference type="GO" id="GO:0003723">
    <property type="term" value="F:RNA binding"/>
    <property type="evidence" value="ECO:0007669"/>
    <property type="project" value="InterPro"/>
</dbReference>
<accession>A0A173Y7A5</accession>
<gene>
    <name evidence="1" type="ORF">ERS852478_00582</name>
</gene>
<dbReference type="Gene3D" id="3.10.129.130">
    <property type="match status" value="1"/>
</dbReference>
<reference evidence="1 2" key="1">
    <citation type="submission" date="2015-09" db="EMBL/GenBank/DDBJ databases">
        <authorList>
            <consortium name="Pathogen Informatics"/>
        </authorList>
    </citation>
    <scope>NUCLEOTIDE SEQUENCE [LARGE SCALE GENOMIC DNA]</scope>
    <source>
        <strain evidence="1 2">2789STDY5834863</strain>
    </source>
</reference>
<dbReference type="Proteomes" id="UP000095431">
    <property type="component" value="Unassembled WGS sequence"/>
</dbReference>
<evidence type="ECO:0000313" key="1">
    <source>
        <dbReference type="EMBL" id="CUN60002.1"/>
    </source>
</evidence>
<protein>
    <recommendedName>
        <fullName evidence="3">Type III toxin-antitoxin system ToxN/AbiQ family toxin</fullName>
    </recommendedName>
</protein>
<dbReference type="RefSeq" id="WP_008706177.1">
    <property type="nucleotide sequence ID" value="NZ_BTHH01000002.1"/>
</dbReference>
<dbReference type="EMBL" id="CYZN01000003">
    <property type="protein sequence ID" value="CUN60002.1"/>
    <property type="molecule type" value="Genomic_DNA"/>
</dbReference>
<dbReference type="GO" id="GO:0004521">
    <property type="term" value="F:RNA endonuclease activity"/>
    <property type="evidence" value="ECO:0007669"/>
    <property type="project" value="InterPro"/>
</dbReference>